<dbReference type="GO" id="GO:0032259">
    <property type="term" value="P:methylation"/>
    <property type="evidence" value="ECO:0007669"/>
    <property type="project" value="UniProtKB-KW"/>
</dbReference>
<evidence type="ECO:0000313" key="7">
    <source>
        <dbReference type="Proteomes" id="UP000191672"/>
    </source>
</evidence>
<keyword evidence="2 5" id="KW-0489">Methyltransferase</keyword>
<dbReference type="PRINTS" id="PR00105">
    <property type="entry name" value="C5METTRFRASE"/>
</dbReference>
<dbReference type="AlphaFoldDB" id="A0A1V6QBQ3"/>
<dbReference type="GO" id="GO:0044027">
    <property type="term" value="P:negative regulation of gene expression via chromosomal CpG island methylation"/>
    <property type="evidence" value="ECO:0007669"/>
    <property type="project" value="TreeGrafter"/>
</dbReference>
<evidence type="ECO:0000256" key="1">
    <source>
        <dbReference type="ARBA" id="ARBA00011975"/>
    </source>
</evidence>
<dbReference type="PANTHER" id="PTHR10629:SF52">
    <property type="entry name" value="DNA (CYTOSINE-5)-METHYLTRANSFERASE 1"/>
    <property type="match status" value="1"/>
</dbReference>
<evidence type="ECO:0000256" key="3">
    <source>
        <dbReference type="ARBA" id="ARBA00022679"/>
    </source>
</evidence>
<keyword evidence="4 5" id="KW-0949">S-adenosyl-L-methionine</keyword>
<dbReference type="EMBL" id="MDYN01000008">
    <property type="protein sequence ID" value="OQD86286.1"/>
    <property type="molecule type" value="Genomic_DNA"/>
</dbReference>
<accession>A0A1V6QBQ3</accession>
<dbReference type="GO" id="GO:0005634">
    <property type="term" value="C:nucleus"/>
    <property type="evidence" value="ECO:0007669"/>
    <property type="project" value="TreeGrafter"/>
</dbReference>
<dbReference type="Gene3D" id="3.90.120.10">
    <property type="entry name" value="DNA Methylase, subunit A, domain 2"/>
    <property type="match status" value="1"/>
</dbReference>
<evidence type="ECO:0000313" key="6">
    <source>
        <dbReference type="EMBL" id="OQD86286.1"/>
    </source>
</evidence>
<comment type="caution">
    <text evidence="6">The sequence shown here is derived from an EMBL/GenBank/DDBJ whole genome shotgun (WGS) entry which is preliminary data.</text>
</comment>
<dbReference type="STRING" id="416450.A0A1V6QBQ3"/>
<keyword evidence="7" id="KW-1185">Reference proteome</keyword>
<evidence type="ECO:0000256" key="5">
    <source>
        <dbReference type="PROSITE-ProRule" id="PRU01016"/>
    </source>
</evidence>
<name>A0A1V6QBQ3_9EURO</name>
<evidence type="ECO:0000256" key="2">
    <source>
        <dbReference type="ARBA" id="ARBA00022603"/>
    </source>
</evidence>
<dbReference type="PROSITE" id="PS51679">
    <property type="entry name" value="SAM_MT_C5"/>
    <property type="match status" value="1"/>
</dbReference>
<reference evidence="7" key="1">
    <citation type="journal article" date="2017" name="Nat. Microbiol.">
        <title>Global analysis of biosynthetic gene clusters reveals vast potential of secondary metabolite production in Penicillium species.</title>
        <authorList>
            <person name="Nielsen J.C."/>
            <person name="Grijseels S."/>
            <person name="Prigent S."/>
            <person name="Ji B."/>
            <person name="Dainat J."/>
            <person name="Nielsen K.F."/>
            <person name="Frisvad J.C."/>
            <person name="Workman M."/>
            <person name="Nielsen J."/>
        </authorList>
    </citation>
    <scope>NUCLEOTIDE SEQUENCE [LARGE SCALE GENOMIC DNA]</scope>
    <source>
        <strain evidence="7">IBT 31811</strain>
    </source>
</reference>
<dbReference type="InterPro" id="IPR031303">
    <property type="entry name" value="C5_meth_CS"/>
</dbReference>
<dbReference type="EC" id="2.1.1.37" evidence="1"/>
<dbReference type="OrthoDB" id="414133at2759"/>
<evidence type="ECO:0000256" key="4">
    <source>
        <dbReference type="ARBA" id="ARBA00022691"/>
    </source>
</evidence>
<keyword evidence="3 5" id="KW-0808">Transferase</keyword>
<sequence>MAAVDRARVSVSPFGYPQVSRGQQSIAAAMDLTMSDDEDEVNIEHSLFAHICTPAKFPNAQAFIDLTSDSEDNEDVQTLTSVIQNVSGPSRVADIDKMEHGQFAQSSRSILRVMKRQASGQPAPTRHFLEATIGGILYRAGMSLELKDGSFLRIEQVDPMPFDVRFTGRHLFRATHPHVKMYLPKQENELIWVTQKMDSVGSKHVKKICDIRFTNHRTDFDEPTAELTCRLKLTIRQQGVVIIPDQHPLTTDQTAIEYLNFRESDAGFGKTSIQLRDEWRGQGRTTFFGEGQASADEMHNDRDVIDLTGTVTGKAQAYTFGDAYCGGGGMSCGARQAGLDIRWAVDNSDHAVDTYQRNFDGVEIEHADFFSFLTNDPNWTRVDICHCSPPCQTFSPAHTVQCAKDDANSACIFSAGSLCRSAKPRVLTMEETAGLPERWAEIFHRVLLDLVEIGYSLRWSVLRCDDYGVPQERKRLVVIAAGPGETLPHFPQPTHGLISAPGLLPRTTIWSAIADIPDDTRNHDVEKALHRWRLAHRAPFDGHRPAKTITCGGGEYNYHPTGLRPFTDREMACLQTFPMEFEFSDSNVRKQIGNAVPPFLAKAVYTEVAQSLRESDAKEASGVWH</sequence>
<dbReference type="GO" id="GO:0003886">
    <property type="term" value="F:DNA (cytosine-5-)-methyltransferase activity"/>
    <property type="evidence" value="ECO:0007669"/>
    <property type="project" value="UniProtKB-EC"/>
</dbReference>
<dbReference type="SUPFAM" id="SSF53335">
    <property type="entry name" value="S-adenosyl-L-methionine-dependent methyltransferases"/>
    <property type="match status" value="1"/>
</dbReference>
<protein>
    <recommendedName>
        <fullName evidence="1">DNA (cytosine-5-)-methyltransferase</fullName>
        <ecNumber evidence="1">2.1.1.37</ecNumber>
    </recommendedName>
</protein>
<dbReference type="InterPro" id="IPR029063">
    <property type="entry name" value="SAM-dependent_MTases_sf"/>
</dbReference>
<dbReference type="Proteomes" id="UP000191672">
    <property type="component" value="Unassembled WGS sequence"/>
</dbReference>
<dbReference type="GO" id="GO:0003677">
    <property type="term" value="F:DNA binding"/>
    <property type="evidence" value="ECO:0007669"/>
    <property type="project" value="TreeGrafter"/>
</dbReference>
<feature type="active site" evidence="5">
    <location>
        <position position="391"/>
    </location>
</feature>
<comment type="similarity">
    <text evidence="5">Belongs to the class I-like SAM-binding methyltransferase superfamily. C5-methyltransferase family.</text>
</comment>
<dbReference type="InterPro" id="IPR050390">
    <property type="entry name" value="C5-Methyltransferase"/>
</dbReference>
<dbReference type="PROSITE" id="PS00095">
    <property type="entry name" value="C5_MTASE_2"/>
    <property type="match status" value="1"/>
</dbReference>
<organism evidence="6 7">
    <name type="scientific">Penicillium antarcticum</name>
    <dbReference type="NCBI Taxonomy" id="416450"/>
    <lineage>
        <taxon>Eukaryota</taxon>
        <taxon>Fungi</taxon>
        <taxon>Dikarya</taxon>
        <taxon>Ascomycota</taxon>
        <taxon>Pezizomycotina</taxon>
        <taxon>Eurotiomycetes</taxon>
        <taxon>Eurotiomycetidae</taxon>
        <taxon>Eurotiales</taxon>
        <taxon>Aspergillaceae</taxon>
        <taxon>Penicillium</taxon>
    </lineage>
</organism>
<dbReference type="InterPro" id="IPR001525">
    <property type="entry name" value="C5_MeTfrase"/>
</dbReference>
<proteinExistence type="inferred from homology"/>
<gene>
    <name evidence="6" type="ORF">PENANT_c008G05254</name>
</gene>
<dbReference type="Pfam" id="PF00145">
    <property type="entry name" value="DNA_methylase"/>
    <property type="match status" value="2"/>
</dbReference>
<dbReference type="Gene3D" id="3.40.50.150">
    <property type="entry name" value="Vaccinia Virus protein VP39"/>
    <property type="match status" value="1"/>
</dbReference>
<dbReference type="PANTHER" id="PTHR10629">
    <property type="entry name" value="CYTOSINE-SPECIFIC METHYLTRANSFERASE"/>
    <property type="match status" value="1"/>
</dbReference>